<feature type="compositionally biased region" description="Low complexity" evidence="1">
    <location>
        <begin position="352"/>
        <end position="369"/>
    </location>
</feature>
<feature type="domain" description="Peptidase C14 caspase" evidence="3">
    <location>
        <begin position="15"/>
        <end position="269"/>
    </location>
</feature>
<dbReference type="Pfam" id="PF00656">
    <property type="entry name" value="Peptidase_C14"/>
    <property type="match status" value="1"/>
</dbReference>
<feature type="region of interest" description="Disordered" evidence="1">
    <location>
        <begin position="343"/>
        <end position="413"/>
    </location>
</feature>
<accession>A0ABP3F7B6</accession>
<organism evidence="4 5">
    <name type="scientific">Streptomyces polychromogenes</name>
    <dbReference type="NCBI Taxonomy" id="67342"/>
    <lineage>
        <taxon>Bacteria</taxon>
        <taxon>Bacillati</taxon>
        <taxon>Actinomycetota</taxon>
        <taxon>Actinomycetes</taxon>
        <taxon>Kitasatosporales</taxon>
        <taxon>Streptomycetaceae</taxon>
        <taxon>Streptomyces</taxon>
    </lineage>
</organism>
<keyword evidence="2" id="KW-0812">Transmembrane</keyword>
<proteinExistence type="predicted"/>
<dbReference type="Gene3D" id="3.40.50.1460">
    <property type="match status" value="1"/>
</dbReference>
<sequence length="525" mass="54992">MAELTGPSFPDPERVHALLVGIEDYPRMPGGALPGAAADAMRLARWLRRRGVPGGNIRLLLAPMKDSWPALNTEARELGVAIEPVISRDQILDKLAPSVRSVQSAPSAPSRSVPEGDVLYVYWGGHGELDRGDRRLLLCPDASDADRRYLDLMDLRDYLTRPDVASCRRQVFLVDACATFVPAGRTRRDVAVLPTGNRVPVEQFMLLAAASGQAATHRGAARTGAFSTAVMDWLEEHSPDLGTDLDALVAHVKEHFAGHRLGSRQLQTPVTLVIQPVGGDVEIWQRSAGATPPDRAPSAPSAPAAKPSRRGGGGRAAAWAAGGGALALVAMVAIVAMFLSRGDDPDRPDQPGPSGAPAVAAVASASGPATPSPSPSASPSPVPSVPTGATSASQKPAVSPSASVPGQSCGAEHTTSVADVLETVCYVRTGGRITMVAIVRATVPKDVTVNLWLAGPNRSYVFPAGGPKAWTIRAGSASQRFEMDVTATLKAKSDYEVHISTLTEGTSAQYATTDPSRGHSMPFTY</sequence>
<evidence type="ECO:0000313" key="5">
    <source>
        <dbReference type="Proteomes" id="UP001501867"/>
    </source>
</evidence>
<name>A0ABP3F7B6_9ACTN</name>
<dbReference type="EMBL" id="BAAABV010000023">
    <property type="protein sequence ID" value="GAA0302395.1"/>
    <property type="molecule type" value="Genomic_DNA"/>
</dbReference>
<feature type="compositionally biased region" description="Polar residues" evidence="1">
    <location>
        <begin position="392"/>
        <end position="406"/>
    </location>
</feature>
<keyword evidence="2" id="KW-0472">Membrane</keyword>
<dbReference type="RefSeq" id="WP_344162781.1">
    <property type="nucleotide sequence ID" value="NZ_BAAABV010000023.1"/>
</dbReference>
<protein>
    <recommendedName>
        <fullName evidence="3">Peptidase C14 caspase domain-containing protein</fullName>
    </recommendedName>
</protein>
<gene>
    <name evidence="4" type="ORF">GCM10010302_46100</name>
</gene>
<keyword evidence="5" id="KW-1185">Reference proteome</keyword>
<dbReference type="Proteomes" id="UP001501867">
    <property type="component" value="Unassembled WGS sequence"/>
</dbReference>
<evidence type="ECO:0000259" key="3">
    <source>
        <dbReference type="Pfam" id="PF00656"/>
    </source>
</evidence>
<feature type="compositionally biased region" description="Low complexity" evidence="1">
    <location>
        <begin position="290"/>
        <end position="306"/>
    </location>
</feature>
<dbReference type="InterPro" id="IPR011600">
    <property type="entry name" value="Pept_C14_caspase"/>
</dbReference>
<comment type="caution">
    <text evidence="4">The sequence shown here is derived from an EMBL/GenBank/DDBJ whole genome shotgun (WGS) entry which is preliminary data.</text>
</comment>
<dbReference type="SUPFAM" id="SSF52129">
    <property type="entry name" value="Caspase-like"/>
    <property type="match status" value="1"/>
</dbReference>
<feature type="compositionally biased region" description="Pro residues" evidence="1">
    <location>
        <begin position="370"/>
        <end position="384"/>
    </location>
</feature>
<evidence type="ECO:0000256" key="1">
    <source>
        <dbReference type="SAM" id="MobiDB-lite"/>
    </source>
</evidence>
<keyword evidence="2" id="KW-1133">Transmembrane helix</keyword>
<evidence type="ECO:0000256" key="2">
    <source>
        <dbReference type="SAM" id="Phobius"/>
    </source>
</evidence>
<dbReference type="InterPro" id="IPR029030">
    <property type="entry name" value="Caspase-like_dom_sf"/>
</dbReference>
<reference evidence="5" key="1">
    <citation type="journal article" date="2019" name="Int. J. Syst. Evol. Microbiol.">
        <title>The Global Catalogue of Microorganisms (GCM) 10K type strain sequencing project: providing services to taxonomists for standard genome sequencing and annotation.</title>
        <authorList>
            <consortium name="The Broad Institute Genomics Platform"/>
            <consortium name="The Broad Institute Genome Sequencing Center for Infectious Disease"/>
            <person name="Wu L."/>
            <person name="Ma J."/>
        </authorList>
    </citation>
    <scope>NUCLEOTIDE SEQUENCE [LARGE SCALE GENOMIC DNA]</scope>
    <source>
        <strain evidence="5">JCM 4505</strain>
    </source>
</reference>
<feature type="transmembrane region" description="Helical" evidence="2">
    <location>
        <begin position="316"/>
        <end position="339"/>
    </location>
</feature>
<feature type="region of interest" description="Disordered" evidence="1">
    <location>
        <begin position="287"/>
        <end position="317"/>
    </location>
</feature>
<evidence type="ECO:0000313" key="4">
    <source>
        <dbReference type="EMBL" id="GAA0302395.1"/>
    </source>
</evidence>